<evidence type="ECO:0000259" key="4">
    <source>
        <dbReference type="PROSITE" id="PS50893"/>
    </source>
</evidence>
<dbReference type="GO" id="GO:0016887">
    <property type="term" value="F:ATP hydrolysis activity"/>
    <property type="evidence" value="ECO:0007669"/>
    <property type="project" value="InterPro"/>
</dbReference>
<dbReference type="EMBL" id="CABL01000002">
    <property type="protein sequence ID" value="CBH74683.1"/>
    <property type="molecule type" value="Genomic_DNA"/>
</dbReference>
<dbReference type="AlphaFoldDB" id="E6PDZ8"/>
<dbReference type="InterPro" id="IPR051782">
    <property type="entry name" value="ABC_Transporter_VariousFunc"/>
</dbReference>
<dbReference type="PANTHER" id="PTHR42939">
    <property type="entry name" value="ABC TRANSPORTER ATP-BINDING PROTEIN ALBC-RELATED"/>
    <property type="match status" value="1"/>
</dbReference>
<dbReference type="SMART" id="SM00382">
    <property type="entry name" value="AAA"/>
    <property type="match status" value="1"/>
</dbReference>
<dbReference type="Pfam" id="PF00005">
    <property type="entry name" value="ABC_tran"/>
    <property type="match status" value="1"/>
</dbReference>
<dbReference type="Gene3D" id="3.40.50.300">
    <property type="entry name" value="P-loop containing nucleotide triphosphate hydrolases"/>
    <property type="match status" value="1"/>
</dbReference>
<dbReference type="GO" id="GO:0005524">
    <property type="term" value="F:ATP binding"/>
    <property type="evidence" value="ECO:0007669"/>
    <property type="project" value="UniProtKB-KW"/>
</dbReference>
<evidence type="ECO:0000256" key="1">
    <source>
        <dbReference type="ARBA" id="ARBA00022448"/>
    </source>
</evidence>
<evidence type="ECO:0000313" key="5">
    <source>
        <dbReference type="EMBL" id="CBH74683.1"/>
    </source>
</evidence>
<proteinExistence type="predicted"/>
<comment type="caution">
    <text evidence="5">The sequence shown here is derived from an EMBL/GenBank/DDBJ whole genome shotgun (WGS) entry which is preliminary data.</text>
</comment>
<dbReference type="PROSITE" id="PS50893">
    <property type="entry name" value="ABC_TRANSPORTER_2"/>
    <property type="match status" value="1"/>
</dbReference>
<name>E6PDZ8_9ZZZZ</name>
<keyword evidence="3 5" id="KW-0067">ATP-binding</keyword>
<dbReference type="InterPro" id="IPR003593">
    <property type="entry name" value="AAA+_ATPase"/>
</dbReference>
<dbReference type="InterPro" id="IPR003439">
    <property type="entry name" value="ABC_transporter-like_ATP-bd"/>
</dbReference>
<evidence type="ECO:0000256" key="2">
    <source>
        <dbReference type="ARBA" id="ARBA00022741"/>
    </source>
</evidence>
<dbReference type="InterPro" id="IPR027417">
    <property type="entry name" value="P-loop_NTPase"/>
</dbReference>
<accession>E6PDZ8</accession>
<keyword evidence="1" id="KW-0813">Transport</keyword>
<keyword evidence="2" id="KW-0547">Nucleotide-binding</keyword>
<evidence type="ECO:0000256" key="3">
    <source>
        <dbReference type="ARBA" id="ARBA00022840"/>
    </source>
</evidence>
<reference evidence="5" key="1">
    <citation type="submission" date="2009-10" db="EMBL/GenBank/DDBJ databases">
        <title>Diversity of trophic interactions inside an arsenic-rich microbial ecosystem.</title>
        <authorList>
            <person name="Bertin P.N."/>
            <person name="Heinrich-Salmeron A."/>
            <person name="Pelletier E."/>
            <person name="Goulhen-Chollet F."/>
            <person name="Arsene-Ploetze F."/>
            <person name="Gallien S."/>
            <person name="Calteau A."/>
            <person name="Vallenet D."/>
            <person name="Casiot C."/>
            <person name="Chane-Woon-Ming B."/>
            <person name="Giloteaux L."/>
            <person name="Barakat M."/>
            <person name="Bonnefoy V."/>
            <person name="Bruneel O."/>
            <person name="Chandler M."/>
            <person name="Cleiss J."/>
            <person name="Duran R."/>
            <person name="Elbaz-Poulichet F."/>
            <person name="Fonknechten N."/>
            <person name="Lauga B."/>
            <person name="Mornico D."/>
            <person name="Ortet P."/>
            <person name="Schaeffer C."/>
            <person name="Siguier P."/>
            <person name="Alexander Thil Smith A."/>
            <person name="Van Dorsselaer A."/>
            <person name="Weissenbach J."/>
            <person name="Medigue C."/>
            <person name="Le Paslier D."/>
        </authorList>
    </citation>
    <scope>NUCLEOTIDE SEQUENCE</scope>
</reference>
<gene>
    <name evidence="5" type="ORF">CARN1_1786</name>
</gene>
<feature type="domain" description="ABC transporter" evidence="4">
    <location>
        <begin position="8"/>
        <end position="229"/>
    </location>
</feature>
<sequence length="229" mass="24776">MIAGDTALDFVELRKRFGQHEALKGISTSLRPGVTALLGPNGAGKSTLMHIIATISSPTSGEVRWRGERLTSKNIDRFRRELGYVPQQFAGYPQLTVGEFIRYIGRLRGLSSGDLRGRVERSIESFALQPFVRTRMGACSPGTLQRVALAQALIADPTVLLLDEPTAGVDPNNRNALGDVMRDAGKRAIVLVCTHILSDLDGLATRAIVLEDGRLASDSPTNFESANYG</sequence>
<organism evidence="5">
    <name type="scientific">mine drainage metagenome</name>
    <dbReference type="NCBI Taxonomy" id="410659"/>
    <lineage>
        <taxon>unclassified sequences</taxon>
        <taxon>metagenomes</taxon>
        <taxon>ecological metagenomes</taxon>
    </lineage>
</organism>
<protein>
    <submittedName>
        <fullName evidence="5">ABC transporter ATP-binding protein</fullName>
    </submittedName>
</protein>
<dbReference type="SUPFAM" id="SSF52540">
    <property type="entry name" value="P-loop containing nucleoside triphosphate hydrolases"/>
    <property type="match status" value="1"/>
</dbReference>
<dbReference type="PANTHER" id="PTHR42939:SF1">
    <property type="entry name" value="ABC TRANSPORTER ATP-BINDING PROTEIN ALBC-RELATED"/>
    <property type="match status" value="1"/>
</dbReference>